<sequence>MCLLRQAVGGFRPASARKFNRFFGRSVVYSGLTKIRTRRRAAGSTDGTEPIRPVLQHLREPFPLSRGGATRTGFCSSAILC</sequence>
<dbReference type="EMBL" id="SUQX01000015">
    <property type="protein sequence ID" value="TJX05157.1"/>
    <property type="molecule type" value="Genomic_DNA"/>
</dbReference>
<protein>
    <submittedName>
        <fullName evidence="1">Uncharacterized protein</fullName>
    </submittedName>
</protein>
<gene>
    <name evidence="1" type="ORF">E8M63_08310</name>
</gene>
<evidence type="ECO:0000313" key="1">
    <source>
        <dbReference type="EMBL" id="TJX05157.1"/>
    </source>
</evidence>
<accession>A0AAX2TP50</accession>
<dbReference type="Proteomes" id="UP000307092">
    <property type="component" value="Unassembled WGS sequence"/>
</dbReference>
<organism evidence="1 2">
    <name type="scientific">Neisseria gonorrhoeae</name>
    <dbReference type="NCBI Taxonomy" id="485"/>
    <lineage>
        <taxon>Bacteria</taxon>
        <taxon>Pseudomonadati</taxon>
        <taxon>Pseudomonadota</taxon>
        <taxon>Betaproteobacteria</taxon>
        <taxon>Neisseriales</taxon>
        <taxon>Neisseriaceae</taxon>
        <taxon>Neisseria</taxon>
    </lineage>
</organism>
<proteinExistence type="predicted"/>
<evidence type="ECO:0000313" key="2">
    <source>
        <dbReference type="Proteomes" id="UP000307092"/>
    </source>
</evidence>
<reference evidence="1 2" key="1">
    <citation type="submission" date="2019-04" db="EMBL/GenBank/DDBJ databases">
        <title>The CDC panel for molecular diagnostics of ciprofloxacin resistance and its use for research and clinical development.</title>
        <authorList>
            <person name="Liu H."/>
            <person name="Tang K."/>
            <person name="Pham C."/>
            <person name="Schmerer M."/>
        </authorList>
    </citation>
    <scope>NUCLEOTIDE SEQUENCE [LARGE SCALE GENOMIC DNA]</scope>
    <source>
        <strain evidence="1 2">LRRBGS_0742</strain>
    </source>
</reference>
<comment type="caution">
    <text evidence="1">The sequence shown here is derived from an EMBL/GenBank/DDBJ whole genome shotgun (WGS) entry which is preliminary data.</text>
</comment>
<dbReference type="AlphaFoldDB" id="A0AAX2TP50"/>
<name>A0AAX2TP50_NEIGO</name>